<dbReference type="Gene3D" id="2.10.90.10">
    <property type="entry name" value="Cystine-knot cytokines"/>
    <property type="match status" value="1"/>
</dbReference>
<evidence type="ECO:0000313" key="3">
    <source>
        <dbReference type="Proteomes" id="UP001652700"/>
    </source>
</evidence>
<keyword evidence="3" id="KW-1185">Reference proteome</keyword>
<dbReference type="InterPro" id="IPR029034">
    <property type="entry name" value="Cystine-knot_cytokine"/>
</dbReference>
<keyword evidence="1" id="KW-0732">Signal</keyword>
<dbReference type="RefSeq" id="XP_050518864.1">
    <property type="nucleotide sequence ID" value="XM_050662907.1"/>
</dbReference>
<name>A0ABM5L8U9_DIAVI</name>
<dbReference type="Proteomes" id="UP001652700">
    <property type="component" value="Unplaced"/>
</dbReference>
<proteinExistence type="predicted"/>
<dbReference type="EnsemblMetazoa" id="XM_050662907.1">
    <property type="protein sequence ID" value="XP_050518864.1"/>
    <property type="gene ID" value="LOC126892962"/>
</dbReference>
<evidence type="ECO:0000256" key="1">
    <source>
        <dbReference type="SAM" id="SignalP"/>
    </source>
</evidence>
<dbReference type="SUPFAM" id="SSF57501">
    <property type="entry name" value="Cystine-knot cytokines"/>
    <property type="match status" value="1"/>
</dbReference>
<evidence type="ECO:0000313" key="2">
    <source>
        <dbReference type="EnsemblMetazoa" id="XP_050518864.1"/>
    </source>
</evidence>
<dbReference type="PANTHER" id="PTHR21719:SF1">
    <property type="entry name" value="FI06402P-RELATED"/>
    <property type="match status" value="1"/>
</dbReference>
<dbReference type="GeneID" id="126892962"/>
<feature type="chain" id="PRO_5046374666" evidence="1">
    <location>
        <begin position="21"/>
        <end position="134"/>
    </location>
</feature>
<accession>A0ABM5L8U9</accession>
<dbReference type="PANTHER" id="PTHR21719">
    <property type="entry name" value="FI06402P-RELATED"/>
    <property type="match status" value="1"/>
</dbReference>
<reference evidence="2" key="1">
    <citation type="submission" date="2025-05" db="UniProtKB">
        <authorList>
            <consortium name="EnsemblMetazoa"/>
        </authorList>
    </citation>
    <scope>IDENTIFICATION</scope>
</reference>
<organism evidence="2 3">
    <name type="scientific">Diabrotica virgifera virgifera</name>
    <name type="common">western corn rootworm</name>
    <dbReference type="NCBI Taxonomy" id="50390"/>
    <lineage>
        <taxon>Eukaryota</taxon>
        <taxon>Metazoa</taxon>
        <taxon>Ecdysozoa</taxon>
        <taxon>Arthropoda</taxon>
        <taxon>Hexapoda</taxon>
        <taxon>Insecta</taxon>
        <taxon>Pterygota</taxon>
        <taxon>Neoptera</taxon>
        <taxon>Endopterygota</taxon>
        <taxon>Coleoptera</taxon>
        <taxon>Polyphaga</taxon>
        <taxon>Cucujiformia</taxon>
        <taxon>Chrysomeloidea</taxon>
        <taxon>Chrysomelidae</taxon>
        <taxon>Galerucinae</taxon>
        <taxon>Diabroticina</taxon>
        <taxon>Diabroticites</taxon>
        <taxon>Diabrotica</taxon>
    </lineage>
</organism>
<feature type="signal peptide" evidence="1">
    <location>
        <begin position="1"/>
        <end position="20"/>
    </location>
</feature>
<sequence length="134" mass="15571">MSLGCKVIVVAFVVFFFCGGKDFKELNELYLEHRENSSSVPCGEPQQRAVYLEEILNKELWNKYKKWISKMKPLHTILHRCEGSGGCNKHYGYRCKENETDPVNLVYYLGYRDDLVKFTVLNHTSCICGKYNDS</sequence>
<protein>
    <submittedName>
        <fullName evidence="2">Uncharacterized protein</fullName>
    </submittedName>
</protein>